<name>A0AAV2QIB8_MEGNR</name>
<comment type="similarity">
    <text evidence="1">Belongs to the small GTPase superfamily. Arf family.</text>
</comment>
<dbReference type="SMART" id="SM00177">
    <property type="entry name" value="ARF"/>
    <property type="match status" value="1"/>
</dbReference>
<dbReference type="SMART" id="SM00175">
    <property type="entry name" value="RAB"/>
    <property type="match status" value="1"/>
</dbReference>
<dbReference type="Proteomes" id="UP001497623">
    <property type="component" value="Unassembled WGS sequence"/>
</dbReference>
<feature type="binding site" evidence="4">
    <location>
        <begin position="126"/>
        <end position="129"/>
    </location>
    <ligand>
        <name>GTP</name>
        <dbReference type="ChEBI" id="CHEBI:37565"/>
    </ligand>
</feature>
<dbReference type="EMBL" id="CAXKWB010006183">
    <property type="protein sequence ID" value="CAL4081910.1"/>
    <property type="molecule type" value="Genomic_DNA"/>
</dbReference>
<dbReference type="PROSITE" id="PS51422">
    <property type="entry name" value="SAR1"/>
    <property type="match status" value="1"/>
</dbReference>
<reference evidence="6 7" key="1">
    <citation type="submission" date="2024-05" db="EMBL/GenBank/DDBJ databases">
        <authorList>
            <person name="Wallberg A."/>
        </authorList>
    </citation>
    <scope>NUCLEOTIDE SEQUENCE [LARGE SCALE GENOMIC DNA]</scope>
</reference>
<dbReference type="Pfam" id="PF00025">
    <property type="entry name" value="Arf"/>
    <property type="match status" value="1"/>
</dbReference>
<dbReference type="Gene3D" id="3.40.50.300">
    <property type="entry name" value="P-loop containing nucleotide triphosphate hydrolases"/>
    <property type="match status" value="1"/>
</dbReference>
<keyword evidence="7" id="KW-1185">Reference proteome</keyword>
<dbReference type="GO" id="GO:0005525">
    <property type="term" value="F:GTP binding"/>
    <property type="evidence" value="ECO:0007669"/>
    <property type="project" value="UniProtKB-KW"/>
</dbReference>
<keyword evidence="2 4" id="KW-0547">Nucleotide-binding</keyword>
<dbReference type="SMART" id="SM00178">
    <property type="entry name" value="SAR"/>
    <property type="match status" value="1"/>
</dbReference>
<dbReference type="PROSITE" id="PS51417">
    <property type="entry name" value="ARF"/>
    <property type="match status" value="1"/>
</dbReference>
<dbReference type="PRINTS" id="PR00328">
    <property type="entry name" value="SAR1GTPBP"/>
</dbReference>
<dbReference type="NCBIfam" id="TIGR00231">
    <property type="entry name" value="small_GTP"/>
    <property type="match status" value="1"/>
</dbReference>
<evidence type="ECO:0008006" key="8">
    <source>
        <dbReference type="Google" id="ProtNLM"/>
    </source>
</evidence>
<dbReference type="InterPro" id="IPR006689">
    <property type="entry name" value="Small_GTPase_ARF/SAR"/>
</dbReference>
<feature type="binding site" evidence="4">
    <location>
        <begin position="24"/>
        <end position="31"/>
    </location>
    <ligand>
        <name>GTP</name>
        <dbReference type="ChEBI" id="CHEBI:37565"/>
    </ligand>
</feature>
<dbReference type="GO" id="GO:0016192">
    <property type="term" value="P:vesicle-mediated transport"/>
    <property type="evidence" value="ECO:0007669"/>
    <property type="project" value="UniProtKB-ARBA"/>
</dbReference>
<dbReference type="SUPFAM" id="SSF52540">
    <property type="entry name" value="P-loop containing nucleoside triphosphate hydrolases"/>
    <property type="match status" value="1"/>
</dbReference>
<sequence>MGLLISTLLALAHSPKQSRVLMVGLDNAGKTTLLYRLKLGEVIFPIPTIEFNVETVSYKNITFTVWDFGGQEPLRPLWRNYTQDTIAIIYVVDSNDPDRLSEAREELHHLLDADELKDCPVLVLANKQDMPNAVSANKVQEDLQLMEKAKTWYVQATNTITSEGLYEGIDWLANEISK</sequence>
<evidence type="ECO:0000313" key="6">
    <source>
        <dbReference type="EMBL" id="CAL4081910.1"/>
    </source>
</evidence>
<evidence type="ECO:0000313" key="7">
    <source>
        <dbReference type="Proteomes" id="UP001497623"/>
    </source>
</evidence>
<dbReference type="CDD" id="cd00878">
    <property type="entry name" value="Arf_Arl"/>
    <property type="match status" value="1"/>
</dbReference>
<dbReference type="FunFam" id="3.40.50.300:FF:000412">
    <property type="entry name" value="ADP-ribosylation factor 1"/>
    <property type="match status" value="1"/>
</dbReference>
<evidence type="ECO:0000256" key="4">
    <source>
        <dbReference type="PIRSR" id="PIRSR606689-1"/>
    </source>
</evidence>
<gene>
    <name evidence="6" type="ORF">MNOR_LOCUS11659</name>
</gene>
<organism evidence="6 7">
    <name type="scientific">Meganyctiphanes norvegica</name>
    <name type="common">Northern krill</name>
    <name type="synonym">Thysanopoda norvegica</name>
    <dbReference type="NCBI Taxonomy" id="48144"/>
    <lineage>
        <taxon>Eukaryota</taxon>
        <taxon>Metazoa</taxon>
        <taxon>Ecdysozoa</taxon>
        <taxon>Arthropoda</taxon>
        <taxon>Crustacea</taxon>
        <taxon>Multicrustacea</taxon>
        <taxon>Malacostraca</taxon>
        <taxon>Eumalacostraca</taxon>
        <taxon>Eucarida</taxon>
        <taxon>Euphausiacea</taxon>
        <taxon>Euphausiidae</taxon>
        <taxon>Meganyctiphanes</taxon>
    </lineage>
</organism>
<protein>
    <recommendedName>
        <fullName evidence="8">ADP-ribosylation factor</fullName>
    </recommendedName>
</protein>
<dbReference type="AlphaFoldDB" id="A0AAV2QIB8"/>
<dbReference type="PANTHER" id="PTHR11711">
    <property type="entry name" value="ADP RIBOSYLATION FACTOR-RELATED"/>
    <property type="match status" value="1"/>
</dbReference>
<keyword evidence="5" id="KW-0479">Metal-binding</keyword>
<keyword evidence="3 4" id="KW-0342">GTP-binding</keyword>
<feature type="binding site" evidence="4">
    <location>
        <position position="70"/>
    </location>
    <ligand>
        <name>GTP</name>
        <dbReference type="ChEBI" id="CHEBI:37565"/>
    </ligand>
</feature>
<dbReference type="InterPro" id="IPR027417">
    <property type="entry name" value="P-loop_NTPase"/>
</dbReference>
<dbReference type="InterPro" id="IPR024156">
    <property type="entry name" value="Small_GTPase_ARF"/>
</dbReference>
<dbReference type="GO" id="GO:0003924">
    <property type="term" value="F:GTPase activity"/>
    <property type="evidence" value="ECO:0007669"/>
    <property type="project" value="InterPro"/>
</dbReference>
<feature type="binding site" evidence="5">
    <location>
        <position position="48"/>
    </location>
    <ligand>
        <name>Mg(2+)</name>
        <dbReference type="ChEBI" id="CHEBI:18420"/>
    </ligand>
</feature>
<dbReference type="GO" id="GO:0046872">
    <property type="term" value="F:metal ion binding"/>
    <property type="evidence" value="ECO:0007669"/>
    <property type="project" value="UniProtKB-KW"/>
</dbReference>
<accession>A0AAV2QIB8</accession>
<evidence type="ECO:0000256" key="2">
    <source>
        <dbReference type="ARBA" id="ARBA00022741"/>
    </source>
</evidence>
<feature type="binding site" evidence="5">
    <location>
        <position position="31"/>
    </location>
    <ligand>
        <name>Mg(2+)</name>
        <dbReference type="ChEBI" id="CHEBI:18420"/>
    </ligand>
</feature>
<proteinExistence type="inferred from homology"/>
<evidence type="ECO:0000256" key="3">
    <source>
        <dbReference type="ARBA" id="ARBA00023134"/>
    </source>
</evidence>
<dbReference type="GO" id="GO:0051649">
    <property type="term" value="P:establishment of localization in cell"/>
    <property type="evidence" value="ECO:0007669"/>
    <property type="project" value="UniProtKB-ARBA"/>
</dbReference>
<comment type="caution">
    <text evidence="6">The sequence shown here is derived from an EMBL/GenBank/DDBJ whole genome shotgun (WGS) entry which is preliminary data.</text>
</comment>
<keyword evidence="5" id="KW-0460">Magnesium</keyword>
<dbReference type="GO" id="GO:0030010">
    <property type="term" value="P:establishment of cell polarity"/>
    <property type="evidence" value="ECO:0007669"/>
    <property type="project" value="UniProtKB-ARBA"/>
</dbReference>
<dbReference type="InterPro" id="IPR005225">
    <property type="entry name" value="Small_GTP-bd"/>
</dbReference>
<evidence type="ECO:0000256" key="1">
    <source>
        <dbReference type="ARBA" id="ARBA00010290"/>
    </source>
</evidence>
<evidence type="ECO:0000256" key="5">
    <source>
        <dbReference type="PIRSR" id="PIRSR606689-2"/>
    </source>
</evidence>